<keyword evidence="1" id="KW-0812">Transmembrane</keyword>
<dbReference type="Proteomes" id="UP000535437">
    <property type="component" value="Unassembled WGS sequence"/>
</dbReference>
<keyword evidence="1" id="KW-0472">Membrane</keyword>
<reference evidence="2 3" key="1">
    <citation type="submission" date="2020-07" db="EMBL/GenBank/DDBJ databases">
        <title>Sequencing the genomes of 1000 actinobacteria strains.</title>
        <authorList>
            <person name="Klenk H.-P."/>
        </authorList>
    </citation>
    <scope>NUCLEOTIDE SEQUENCE [LARGE SCALE GENOMIC DNA]</scope>
    <source>
        <strain evidence="2 3">DSM 15475</strain>
    </source>
</reference>
<name>A0A7Z0GM18_9MICC</name>
<feature type="transmembrane region" description="Helical" evidence="1">
    <location>
        <begin position="42"/>
        <end position="60"/>
    </location>
</feature>
<evidence type="ECO:0000313" key="3">
    <source>
        <dbReference type="Proteomes" id="UP000535437"/>
    </source>
</evidence>
<gene>
    <name evidence="2" type="ORF">HNR09_001067</name>
</gene>
<dbReference type="AlphaFoldDB" id="A0A7Z0GM18"/>
<evidence type="ECO:0008006" key="4">
    <source>
        <dbReference type="Google" id="ProtNLM"/>
    </source>
</evidence>
<protein>
    <recommendedName>
        <fullName evidence="4">5-bromo-4-chloroindolyl phosphate hydrolysis protein</fullName>
    </recommendedName>
</protein>
<evidence type="ECO:0000256" key="1">
    <source>
        <dbReference type="SAM" id="Phobius"/>
    </source>
</evidence>
<comment type="caution">
    <text evidence="2">The sequence shown here is derived from an EMBL/GenBank/DDBJ whole genome shotgun (WGS) entry which is preliminary data.</text>
</comment>
<feature type="transmembrane region" description="Helical" evidence="1">
    <location>
        <begin position="17"/>
        <end position="36"/>
    </location>
</feature>
<sequence>MIGPPAGGEDRRRRAQVAVSASVFVLLFTALLIIMLPNAWAVLAGVVFGGAGAAATYGTMSGMAQSSQRRTRLLSDDQSSLRESLAELESTIRSRAAKLPPSTQGQLRMMVVGLEEIVDRWSTLERLPEQQDAVRRTITRHLPRTLELFLELPDSAKPTHAGEFKEQIGLLAEAVAKTRDTVVAKNLQALRTNRWLLEESLTDPDEKLFRDHGL</sequence>
<accession>A0A7Z0GM18</accession>
<evidence type="ECO:0000313" key="2">
    <source>
        <dbReference type="EMBL" id="NYJ77656.1"/>
    </source>
</evidence>
<keyword evidence="1" id="KW-1133">Transmembrane helix</keyword>
<proteinExistence type="predicted"/>
<organism evidence="2 3">
    <name type="scientific">Nesterenkonia xinjiangensis</name>
    <dbReference type="NCBI Taxonomy" id="225327"/>
    <lineage>
        <taxon>Bacteria</taxon>
        <taxon>Bacillati</taxon>
        <taxon>Actinomycetota</taxon>
        <taxon>Actinomycetes</taxon>
        <taxon>Micrococcales</taxon>
        <taxon>Micrococcaceae</taxon>
        <taxon>Nesterenkonia</taxon>
    </lineage>
</organism>
<dbReference type="EMBL" id="JACCFY010000001">
    <property type="protein sequence ID" value="NYJ77656.1"/>
    <property type="molecule type" value="Genomic_DNA"/>
</dbReference>
<dbReference type="RefSeq" id="WP_179541110.1">
    <property type="nucleotide sequence ID" value="NZ_BAAALL010000015.1"/>
</dbReference>
<keyword evidence="3" id="KW-1185">Reference proteome</keyword>